<evidence type="ECO:0000313" key="4">
    <source>
        <dbReference type="Proteomes" id="UP001597118"/>
    </source>
</evidence>
<dbReference type="EMBL" id="JBHUDG010000002">
    <property type="protein sequence ID" value="MFD1628505.1"/>
    <property type="molecule type" value="Genomic_DNA"/>
</dbReference>
<evidence type="ECO:0000256" key="1">
    <source>
        <dbReference type="ARBA" id="ARBA00022801"/>
    </source>
</evidence>
<feature type="domain" description="Sialate O-acetylesterase" evidence="2">
    <location>
        <begin position="104"/>
        <end position="327"/>
    </location>
</feature>
<dbReference type="InterPro" id="IPR039329">
    <property type="entry name" value="SIAE"/>
</dbReference>
<dbReference type="Gene3D" id="2.60.40.10">
    <property type="entry name" value="Immunoglobulins"/>
    <property type="match status" value="1"/>
</dbReference>
<dbReference type="Gene3D" id="3.40.50.1110">
    <property type="entry name" value="SGNH hydrolase"/>
    <property type="match status" value="1"/>
</dbReference>
<sequence length="470" mass="52591">MKGIFLVVLSCIYAINLEAKVKLPSFISSGMVLQQKSKVAIWGVSEKNKSITLKTSWNGKTYSVNSSEAGDWSIHIQTPKAGGPYRLTVNDGDETVIEDVLIGEVWIASGQSNMEMPLRGFSNQKIQGGDELIKNAANNNIRLFKGSTNSKGLLQKDLMGKWESASPESVTNFSAVAYYFANQLEKELKVPVGIIQSAWGGTAIQGWMSRESLQPFTSVKPPLEEDKTFSNKNTPVGLFNAMINPLIPYSARGFIWYQGEHNVKEPDLYAQLFPAMVKDWRSRWQNDNMTFIYAQIAPWDYKSANWKAPYLREAQLKALKEIPHSGMAVLLDIGEEKDIHPAAKIPVAERFFKLAMAKAYGQKTPSSGPVYNKIEVQADKIKLYFDHAEGLYFKNGTSVNFEIAGKDKVFFPAKAKIQKDHIIVQAVDVKQPVAVRYAFKGWTAGDLFNKYGLPASSFRTDVWEMVNDNK</sequence>
<dbReference type="InterPro" id="IPR005181">
    <property type="entry name" value="SASA"/>
</dbReference>
<accession>A0ABW4I8H0</accession>
<proteinExistence type="predicted"/>
<dbReference type="PANTHER" id="PTHR22901:SF0">
    <property type="entry name" value="SIALATE O-ACETYLESTERASE"/>
    <property type="match status" value="1"/>
</dbReference>
<comment type="caution">
    <text evidence="3">The sequence shown here is derived from an EMBL/GenBank/DDBJ whole genome shotgun (WGS) entry which is preliminary data.</text>
</comment>
<dbReference type="InterPro" id="IPR013783">
    <property type="entry name" value="Ig-like_fold"/>
</dbReference>
<evidence type="ECO:0000259" key="2">
    <source>
        <dbReference type="Pfam" id="PF03629"/>
    </source>
</evidence>
<reference evidence="4" key="1">
    <citation type="journal article" date="2019" name="Int. J. Syst. Evol. Microbiol.">
        <title>The Global Catalogue of Microorganisms (GCM) 10K type strain sequencing project: providing services to taxonomists for standard genome sequencing and annotation.</title>
        <authorList>
            <consortium name="The Broad Institute Genomics Platform"/>
            <consortium name="The Broad Institute Genome Sequencing Center for Infectious Disease"/>
            <person name="Wu L."/>
            <person name="Ma J."/>
        </authorList>
    </citation>
    <scope>NUCLEOTIDE SEQUENCE [LARGE SCALE GENOMIC DNA]</scope>
    <source>
        <strain evidence="4">CCUG 53762</strain>
    </source>
</reference>
<name>A0ABW4I8H0_9SPHI</name>
<keyword evidence="1" id="KW-0378">Hydrolase</keyword>
<dbReference type="SUPFAM" id="SSF52266">
    <property type="entry name" value="SGNH hydrolase"/>
    <property type="match status" value="1"/>
</dbReference>
<organism evidence="3 4">
    <name type="scientific">Pseudopedobacter beijingensis</name>
    <dbReference type="NCBI Taxonomy" id="1207056"/>
    <lineage>
        <taxon>Bacteria</taxon>
        <taxon>Pseudomonadati</taxon>
        <taxon>Bacteroidota</taxon>
        <taxon>Sphingobacteriia</taxon>
        <taxon>Sphingobacteriales</taxon>
        <taxon>Sphingobacteriaceae</taxon>
        <taxon>Pseudopedobacter</taxon>
    </lineage>
</organism>
<evidence type="ECO:0000313" key="3">
    <source>
        <dbReference type="EMBL" id="MFD1628505.1"/>
    </source>
</evidence>
<dbReference type="InterPro" id="IPR036514">
    <property type="entry name" value="SGNH_hydro_sf"/>
</dbReference>
<gene>
    <name evidence="3" type="ORF">ACFSAH_01380</name>
</gene>
<protein>
    <submittedName>
        <fullName evidence="3">Sialate O-acetylesterase</fullName>
    </submittedName>
</protein>
<dbReference type="Pfam" id="PF03629">
    <property type="entry name" value="SASA"/>
    <property type="match status" value="1"/>
</dbReference>
<keyword evidence="4" id="KW-1185">Reference proteome</keyword>
<dbReference type="Proteomes" id="UP001597118">
    <property type="component" value="Unassembled WGS sequence"/>
</dbReference>
<dbReference type="RefSeq" id="WP_379660892.1">
    <property type="nucleotide sequence ID" value="NZ_JBHUDG010000002.1"/>
</dbReference>
<dbReference type="PANTHER" id="PTHR22901">
    <property type="entry name" value="SIALATE O-ACETYLESTERASE"/>
    <property type="match status" value="1"/>
</dbReference>